<evidence type="ECO:0000256" key="1">
    <source>
        <dbReference type="SAM" id="MobiDB-lite"/>
    </source>
</evidence>
<dbReference type="InterPro" id="IPR007730">
    <property type="entry name" value="SPOR-like_dom"/>
</dbReference>
<keyword evidence="4" id="KW-1185">Reference proteome</keyword>
<dbReference type="RefSeq" id="WP_043378599.1">
    <property type="nucleotide sequence ID" value="NZ_JBOK01000002.1"/>
</dbReference>
<feature type="domain" description="SPOR" evidence="2">
    <location>
        <begin position="110"/>
        <end position="166"/>
    </location>
</feature>
<evidence type="ECO:0000313" key="4">
    <source>
        <dbReference type="Proteomes" id="UP000020766"/>
    </source>
</evidence>
<feature type="region of interest" description="Disordered" evidence="1">
    <location>
        <begin position="57"/>
        <end position="83"/>
    </location>
</feature>
<evidence type="ECO:0000259" key="2">
    <source>
        <dbReference type="Pfam" id="PF05036"/>
    </source>
</evidence>
<dbReference type="GO" id="GO:0042834">
    <property type="term" value="F:peptidoglycan binding"/>
    <property type="evidence" value="ECO:0007669"/>
    <property type="project" value="InterPro"/>
</dbReference>
<dbReference type="Proteomes" id="UP000020766">
    <property type="component" value="Unassembled WGS sequence"/>
</dbReference>
<comment type="caution">
    <text evidence="3">The sequence shown here is derived from an EMBL/GenBank/DDBJ whole genome shotgun (WGS) entry which is preliminary data.</text>
</comment>
<sequence>MLRFALLVLLLANAGYLAWAQGWMATLGWTPTVQSEPQRLARQVRPDVLSVVREPTVTAPPAPAPQAASPAAPAPASPAPDVALPAPTAPVAAAAAAPETLVCLQTESMDEAQANRLRQALRQSELPASSWEWQTSAVAGRWMVYVGKFANETALEKRRAELRARKIGFDRAGGSLEPGLSLGRFSTEEAATRELTNMLNQGVRGARVVQERAAQTLYTLRLAQLTPAQRSSLQALRPAFAAKPLRPCGD</sequence>
<accession>A0A014NQ71</accession>
<dbReference type="Pfam" id="PF05036">
    <property type="entry name" value="SPOR"/>
    <property type="match status" value="1"/>
</dbReference>
<proteinExistence type="predicted"/>
<reference evidence="3 4" key="1">
    <citation type="submission" date="2014-01" db="EMBL/GenBank/DDBJ databases">
        <title>Interspecies Systems Biology Uncovers Metabolites Affecting C. elegans Gene Expression and Life History Traits.</title>
        <authorList>
            <person name="Watson E."/>
            <person name="Macneil L.T."/>
            <person name="Ritter A.D."/>
            <person name="Yilmaz L.S."/>
            <person name="Rosebrock A.P."/>
            <person name="Caudy A.A."/>
            <person name="Walhout A.J."/>
        </authorList>
    </citation>
    <scope>NUCLEOTIDE SEQUENCE [LARGE SCALE GENOMIC DNA]</scope>
    <source>
        <strain evidence="3 4">DA1877</strain>
    </source>
</reference>
<evidence type="ECO:0000313" key="3">
    <source>
        <dbReference type="EMBL" id="EXU81633.1"/>
    </source>
</evidence>
<organism evidence="3 4">
    <name type="scientific">Comamonas aquatica DA1877</name>
    <dbReference type="NCBI Taxonomy" id="1457173"/>
    <lineage>
        <taxon>Bacteria</taxon>
        <taxon>Pseudomonadati</taxon>
        <taxon>Pseudomonadota</taxon>
        <taxon>Betaproteobacteria</taxon>
        <taxon>Burkholderiales</taxon>
        <taxon>Comamonadaceae</taxon>
        <taxon>Comamonas</taxon>
    </lineage>
</organism>
<dbReference type="PATRIC" id="fig|1457173.3.peg.513"/>
<gene>
    <name evidence="3" type="ORF">AX13_07460</name>
</gene>
<protein>
    <recommendedName>
        <fullName evidence="2">SPOR domain-containing protein</fullName>
    </recommendedName>
</protein>
<dbReference type="EMBL" id="JBOK01000002">
    <property type="protein sequence ID" value="EXU81633.1"/>
    <property type="molecule type" value="Genomic_DNA"/>
</dbReference>
<dbReference type="AlphaFoldDB" id="A0A014NQ71"/>
<name>A0A014NQ71_9BURK</name>